<proteinExistence type="predicted"/>
<dbReference type="EMBL" id="PYAA01000010">
    <property type="protein sequence ID" value="RAO03293.1"/>
    <property type="molecule type" value="Genomic_DNA"/>
</dbReference>
<feature type="region of interest" description="Disordered" evidence="1">
    <location>
        <begin position="1"/>
        <end position="35"/>
    </location>
</feature>
<name>A0A328N5R6_9ACTN</name>
<evidence type="ECO:0000256" key="1">
    <source>
        <dbReference type="SAM" id="MobiDB-lite"/>
    </source>
</evidence>
<evidence type="ECO:0000259" key="2">
    <source>
        <dbReference type="Pfam" id="PF14742"/>
    </source>
</evidence>
<sequence>MQSQSTPSGSPSTTQQPDKAHGGANRDMPPELGSDAVGIFEGRTFMLSNPAGDVPADSIAGLVHDDTRYLSRWELTVDGKAPLVLSANPVDPYSAAFFLANPEVEGLAANRVGVRRERFVGDGMCERITVQYFGAEPISVRLRLDVGADFADLFEIKGTGRSRLADIRRTHRSDGSALRFSYQNSHWSAVTTVEAEPRADRVEGDALVWDVHLGRGQTWGCELRVLLNCRGTDYRPASRTFGEEQDPAADDAAWRWRANKPHLSAESDLLRDVYHKSASDLVSMRIAKEIRGEQVVLLAAGMPWFLAVFGRDTLITAYQSVSCGPDVARGALVTLAAHQGSAVDDFSDEEPGKILHEFRSGELTQLGIMPYGPCFGAADTTQLWLILLSEYWRWTGDDALVQRLRPNADAALRWIDNFGDRDGDGYVEYATRSPEGMRNHCWRDSPDGVQFADSSLPTLPVATCEIQGYTYDAKLRAAQLADGPWADRALARRLRTEATELRERFNRDYWLPARGGYYAIGLDADKRPIDSMTSNMGHLLWSGIVPPDRAAAVARQLMSDQMFSGWGVRTLSTEDVGYNPIGYHLGTVWPHDNSIIAAGLARYGHRDAANRIAMAMLEAAAHFGHRLPEAISGYDRSLGRRPVPYPTACNPQAWASGAPLLFLRTMLGLDANDGILATDPHVPEALGTIRLTGVTVHGARQTVSSG</sequence>
<organism evidence="4 5">
    <name type="scientific">Micromonospora noduli</name>
    <dbReference type="NCBI Taxonomy" id="709876"/>
    <lineage>
        <taxon>Bacteria</taxon>
        <taxon>Bacillati</taxon>
        <taxon>Actinomycetota</taxon>
        <taxon>Actinomycetes</taxon>
        <taxon>Micromonosporales</taxon>
        <taxon>Micromonosporaceae</taxon>
        <taxon>Micromonospora</taxon>
    </lineage>
</organism>
<protein>
    <recommendedName>
        <fullName evidence="6">Glycogen debranching enzyme (Alpha-1,6-glucosidase)</fullName>
    </recommendedName>
</protein>
<feature type="domain" description="Mannosylglycerate hydrolase MGH1-like glycoside hydrolase" evidence="3">
    <location>
        <begin position="388"/>
        <end position="622"/>
    </location>
</feature>
<comment type="caution">
    <text evidence="4">The sequence shown here is derived from an EMBL/GenBank/DDBJ whole genome shotgun (WGS) entry which is preliminary data.</text>
</comment>
<dbReference type="Pfam" id="PF14742">
    <property type="entry name" value="GDE_N_bis"/>
    <property type="match status" value="1"/>
</dbReference>
<accession>A0A328N5R6</accession>
<gene>
    <name evidence="4" type="ORF">LAH08_02022</name>
</gene>
<dbReference type="InterPro" id="IPR054491">
    <property type="entry name" value="MGH1-like_GH"/>
</dbReference>
<dbReference type="Proteomes" id="UP000248966">
    <property type="component" value="Unassembled WGS sequence"/>
</dbReference>
<feature type="compositionally biased region" description="Low complexity" evidence="1">
    <location>
        <begin position="1"/>
        <end position="17"/>
    </location>
</feature>
<dbReference type="InterPro" id="IPR008928">
    <property type="entry name" value="6-hairpin_glycosidase_sf"/>
</dbReference>
<dbReference type="InterPro" id="IPR012341">
    <property type="entry name" value="6hp_glycosidase-like_sf"/>
</dbReference>
<dbReference type="InterPro" id="IPR032856">
    <property type="entry name" value="GDE_N_bis"/>
</dbReference>
<feature type="domain" description="Putative glycogen debranching enzyme N-terminal" evidence="2">
    <location>
        <begin position="41"/>
        <end position="223"/>
    </location>
</feature>
<dbReference type="Gene3D" id="1.50.10.10">
    <property type="match status" value="1"/>
</dbReference>
<reference evidence="4 5" key="1">
    <citation type="submission" date="2018-03" db="EMBL/GenBank/DDBJ databases">
        <title>Defining the species Micromonospora saelicesensis and Micromonospora noduli under the framework of genomics.</title>
        <authorList>
            <person name="Riesco R."/>
            <person name="Trujillo M.E."/>
        </authorList>
    </citation>
    <scope>NUCLEOTIDE SEQUENCE [LARGE SCALE GENOMIC DNA]</scope>
    <source>
        <strain evidence="4 5">LAH08</strain>
    </source>
</reference>
<dbReference type="GO" id="GO:0005975">
    <property type="term" value="P:carbohydrate metabolic process"/>
    <property type="evidence" value="ECO:0007669"/>
    <property type="project" value="InterPro"/>
</dbReference>
<dbReference type="Pfam" id="PF22422">
    <property type="entry name" value="MGH1-like_GH"/>
    <property type="match status" value="1"/>
</dbReference>
<evidence type="ECO:0008006" key="6">
    <source>
        <dbReference type="Google" id="ProtNLM"/>
    </source>
</evidence>
<evidence type="ECO:0000259" key="3">
    <source>
        <dbReference type="Pfam" id="PF22422"/>
    </source>
</evidence>
<dbReference type="AlphaFoldDB" id="A0A328N5R6"/>
<dbReference type="RefSeq" id="WP_112583500.1">
    <property type="nucleotide sequence ID" value="NZ_PYAA01000010.1"/>
</dbReference>
<evidence type="ECO:0000313" key="5">
    <source>
        <dbReference type="Proteomes" id="UP000248966"/>
    </source>
</evidence>
<evidence type="ECO:0000313" key="4">
    <source>
        <dbReference type="EMBL" id="RAO03293.1"/>
    </source>
</evidence>
<dbReference type="SUPFAM" id="SSF48208">
    <property type="entry name" value="Six-hairpin glycosidases"/>
    <property type="match status" value="1"/>
</dbReference>